<keyword evidence="2" id="KW-1185">Reference proteome</keyword>
<name>A0AA97F6G1_9SPHN</name>
<dbReference type="KEGG" id="acoa:RB602_09750"/>
<proteinExistence type="predicted"/>
<evidence type="ECO:0000313" key="2">
    <source>
        <dbReference type="Proteomes" id="UP001302429"/>
    </source>
</evidence>
<dbReference type="RefSeq" id="WP_317080369.1">
    <property type="nucleotide sequence ID" value="NZ_CP136594.1"/>
</dbReference>
<reference evidence="1 2" key="1">
    <citation type="submission" date="2023-10" db="EMBL/GenBank/DDBJ databases">
        <title>Complete genome sequence of a Sphingomonadaceae bacterium.</title>
        <authorList>
            <person name="Yan C."/>
        </authorList>
    </citation>
    <scope>NUCLEOTIDE SEQUENCE [LARGE SCALE GENOMIC DNA]</scope>
    <source>
        <strain evidence="1 2">SCSIO 66989</strain>
    </source>
</reference>
<dbReference type="Proteomes" id="UP001302429">
    <property type="component" value="Chromosome"/>
</dbReference>
<dbReference type="EMBL" id="CP136594">
    <property type="protein sequence ID" value="WOE74137.1"/>
    <property type="molecule type" value="Genomic_DNA"/>
</dbReference>
<protein>
    <submittedName>
        <fullName evidence="1">Uncharacterized protein</fullName>
    </submittedName>
</protein>
<gene>
    <name evidence="1" type="ORF">RB602_09750</name>
</gene>
<organism evidence="1 2">
    <name type="scientific">Alterisphingorhabdus coralli</name>
    <dbReference type="NCBI Taxonomy" id="3071408"/>
    <lineage>
        <taxon>Bacteria</taxon>
        <taxon>Pseudomonadati</taxon>
        <taxon>Pseudomonadota</taxon>
        <taxon>Alphaproteobacteria</taxon>
        <taxon>Sphingomonadales</taxon>
        <taxon>Sphingomonadaceae</taxon>
        <taxon>Alterisphingorhabdus (ex Yan et al. 2024)</taxon>
    </lineage>
</organism>
<accession>A0AA97F6G1</accession>
<evidence type="ECO:0000313" key="1">
    <source>
        <dbReference type="EMBL" id="WOE74137.1"/>
    </source>
</evidence>
<dbReference type="AlphaFoldDB" id="A0AA97F6G1"/>
<sequence length="52" mass="5574">MRIGRLLGIVAVLLVALGVVGYINGGEQAMSRIEVPLEPKAPEPPEPEDYSE</sequence>